<organism evidence="1 2">
    <name type="scientific">Nocardiopsis flavescens</name>
    <dbReference type="NCBI Taxonomy" id="758803"/>
    <lineage>
        <taxon>Bacteria</taxon>
        <taxon>Bacillati</taxon>
        <taxon>Actinomycetota</taxon>
        <taxon>Actinomycetes</taxon>
        <taxon>Streptosporangiales</taxon>
        <taxon>Nocardiopsidaceae</taxon>
        <taxon>Nocardiopsis</taxon>
    </lineage>
</organism>
<accession>A0A1M6WUU4</accession>
<evidence type="ECO:0000313" key="2">
    <source>
        <dbReference type="Proteomes" id="UP000184452"/>
    </source>
</evidence>
<dbReference type="EMBL" id="FQZK01000051">
    <property type="protein sequence ID" value="SHK97349.1"/>
    <property type="molecule type" value="Genomic_DNA"/>
</dbReference>
<protein>
    <submittedName>
        <fullName evidence="1">Uncharacterized protein</fullName>
    </submittedName>
</protein>
<sequence length="64" mass="6824">MTGSRARTGRLRAARGRCEPLAPVPGLRTFPCAWCPGTTGELPEGTPPAERICDGCVQGRLDTR</sequence>
<dbReference type="Proteomes" id="UP000184452">
    <property type="component" value="Unassembled WGS sequence"/>
</dbReference>
<name>A0A1M6WUU4_9ACTN</name>
<reference evidence="1 2" key="1">
    <citation type="submission" date="2016-11" db="EMBL/GenBank/DDBJ databases">
        <authorList>
            <person name="Jaros S."/>
            <person name="Januszkiewicz K."/>
            <person name="Wedrychowicz H."/>
        </authorList>
    </citation>
    <scope>NUCLEOTIDE SEQUENCE [LARGE SCALE GENOMIC DNA]</scope>
    <source>
        <strain evidence="1 2">CGMCC 4.5723</strain>
    </source>
</reference>
<keyword evidence="2" id="KW-1185">Reference proteome</keyword>
<dbReference type="STRING" id="758803.SAMN05421803_1519"/>
<proteinExistence type="predicted"/>
<dbReference type="AlphaFoldDB" id="A0A1M6WUU4"/>
<gene>
    <name evidence="1" type="ORF">SAMN05421803_1519</name>
</gene>
<evidence type="ECO:0000313" key="1">
    <source>
        <dbReference type="EMBL" id="SHK97349.1"/>
    </source>
</evidence>